<proteinExistence type="predicted"/>
<feature type="compositionally biased region" description="Low complexity" evidence="1">
    <location>
        <begin position="72"/>
        <end position="94"/>
    </location>
</feature>
<comment type="caution">
    <text evidence="3">The sequence shown here is derived from an EMBL/GenBank/DDBJ whole genome shotgun (WGS) entry which is preliminary data.</text>
</comment>
<evidence type="ECO:0000256" key="1">
    <source>
        <dbReference type="SAM" id="MobiDB-lite"/>
    </source>
</evidence>
<feature type="domain" description="PBSX phage terminase small subunit-like N-terminal" evidence="2">
    <location>
        <begin position="1"/>
        <end position="66"/>
    </location>
</feature>
<evidence type="ECO:0000313" key="3">
    <source>
        <dbReference type="EMBL" id="TKJ05428.1"/>
    </source>
</evidence>
<feature type="compositionally biased region" description="Basic and acidic residues" evidence="1">
    <location>
        <begin position="57"/>
        <end position="68"/>
    </location>
</feature>
<evidence type="ECO:0000313" key="4">
    <source>
        <dbReference type="Proteomes" id="UP000308444"/>
    </source>
</evidence>
<dbReference type="Pfam" id="PF10668">
    <property type="entry name" value="Phage_terminase"/>
    <property type="match status" value="1"/>
</dbReference>
<protein>
    <submittedName>
        <fullName evidence="3">Terminase</fullName>
    </submittedName>
</protein>
<dbReference type="InterPro" id="IPR018925">
    <property type="entry name" value="XtmA-like_N"/>
</dbReference>
<organism evidence="3 4">
    <name type="scientific">Bacillus cereus</name>
    <dbReference type="NCBI Taxonomy" id="1396"/>
    <lineage>
        <taxon>Bacteria</taxon>
        <taxon>Bacillati</taxon>
        <taxon>Bacillota</taxon>
        <taxon>Bacilli</taxon>
        <taxon>Bacillales</taxon>
        <taxon>Bacillaceae</taxon>
        <taxon>Bacillus</taxon>
        <taxon>Bacillus cereus group</taxon>
    </lineage>
</organism>
<name>A0A9X9AAT0_BACCE</name>
<accession>A0A9X9AAT0</accession>
<dbReference type="EMBL" id="SZOH01000501">
    <property type="protein sequence ID" value="TKJ05428.1"/>
    <property type="molecule type" value="Genomic_DNA"/>
</dbReference>
<dbReference type="Proteomes" id="UP000308444">
    <property type="component" value="Unassembled WGS sequence"/>
</dbReference>
<feature type="region of interest" description="Disordered" evidence="1">
    <location>
        <begin position="57"/>
        <end position="107"/>
    </location>
</feature>
<dbReference type="NCBIfam" id="NF040601">
    <property type="entry name" value="TerS_not_xtmA"/>
    <property type="match status" value="1"/>
</dbReference>
<evidence type="ECO:0000259" key="2">
    <source>
        <dbReference type="Pfam" id="PF10668"/>
    </source>
</evidence>
<reference evidence="3 4" key="1">
    <citation type="journal article" date="2019" name="Environ. Microbiol.">
        <title>An active ?-lactamase is a part of an orchestrated cell wall stress resistance network of Bacillus subtilis and related rhizosphere species.</title>
        <authorList>
            <person name="Bucher T."/>
            <person name="Keren-Paz A."/>
            <person name="Hausser J."/>
            <person name="Olender T."/>
            <person name="Cytryn E."/>
            <person name="Kolodkin-Gal I."/>
        </authorList>
    </citation>
    <scope>NUCLEOTIDE SEQUENCE [LARGE SCALE GENOMIC DNA]</scope>
    <source>
        <strain evidence="3 4">I32</strain>
    </source>
</reference>
<sequence>MPRARSPNRDKAFEVFKEHNGDITNRKIAELLSTSEKTVGGWKTKDKWVQQLNGVLRKNERSTPKKNTEYSNKGGAPKGNNNAVANKGGAPKGNTNAEGHGAPARNSNAVTHGLFRKYLPVEVYELKEELSKAFQNDPLAMLWESIELHYANIIYSQSVMFVKDKEDMTKELRKTKESFSKNGSSSEEEYEIQFAWDKQANLLNAQSRAFAEFRSLIRQFDELAHVNDKRRLELDKMRAETQFVEERIKLIKGTKKDTTLMKALINVVNGGDGSGD</sequence>
<dbReference type="AlphaFoldDB" id="A0A9X9AAT0"/>
<gene>
    <name evidence="3" type="ORF">FC695_08855</name>
</gene>